<feature type="coiled-coil region" evidence="1">
    <location>
        <begin position="149"/>
        <end position="180"/>
    </location>
</feature>
<evidence type="ECO:0008006" key="4">
    <source>
        <dbReference type="Google" id="ProtNLM"/>
    </source>
</evidence>
<sequence length="223" mass="25498">MIAKKDLQLTGTYQNIEMAIVEAIHLLAPFSEYSDESCRCKEIYGLVKSASIQIEGHAQQGNHRFTLFTSALCGRRSSLLLFKKVMDKDRHGSWWKLKMPYEEAIGYAASIHSKHPNKFNDIADSPISLEVVASRQEIVRGMFMSFIPVSMMVDELSTANAQLKDKQNELQQKVQQLKSDASPETLRSFDQLTSLQYHLNEMYQNKNPQHDIQGNSHPMPFFQ</sequence>
<reference evidence="2 3" key="1">
    <citation type="submission" date="2024-04" db="EMBL/GenBank/DDBJ databases">
        <title>Tritrichomonas musculus Genome.</title>
        <authorList>
            <person name="Alves-Ferreira E."/>
            <person name="Grigg M."/>
            <person name="Lorenzi H."/>
            <person name="Galac M."/>
        </authorList>
    </citation>
    <scope>NUCLEOTIDE SEQUENCE [LARGE SCALE GENOMIC DNA]</scope>
    <source>
        <strain evidence="2 3">EAF2021</strain>
    </source>
</reference>
<evidence type="ECO:0000313" key="3">
    <source>
        <dbReference type="Proteomes" id="UP001470230"/>
    </source>
</evidence>
<keyword evidence="1" id="KW-0175">Coiled coil</keyword>
<gene>
    <name evidence="2" type="ORF">M9Y10_005873</name>
</gene>
<accession>A0ABR2JCR4</accession>
<comment type="caution">
    <text evidence="2">The sequence shown here is derived from an EMBL/GenBank/DDBJ whole genome shotgun (WGS) entry which is preliminary data.</text>
</comment>
<proteinExistence type="predicted"/>
<dbReference type="Proteomes" id="UP001470230">
    <property type="component" value="Unassembled WGS sequence"/>
</dbReference>
<name>A0ABR2JCR4_9EUKA</name>
<keyword evidence="3" id="KW-1185">Reference proteome</keyword>
<evidence type="ECO:0000313" key="2">
    <source>
        <dbReference type="EMBL" id="KAK8875698.1"/>
    </source>
</evidence>
<organism evidence="2 3">
    <name type="scientific">Tritrichomonas musculus</name>
    <dbReference type="NCBI Taxonomy" id="1915356"/>
    <lineage>
        <taxon>Eukaryota</taxon>
        <taxon>Metamonada</taxon>
        <taxon>Parabasalia</taxon>
        <taxon>Tritrichomonadida</taxon>
        <taxon>Tritrichomonadidae</taxon>
        <taxon>Tritrichomonas</taxon>
    </lineage>
</organism>
<protein>
    <recommendedName>
        <fullName evidence="4">Initiator binding domain-containing protein</fullName>
    </recommendedName>
</protein>
<dbReference type="EMBL" id="JAPFFF010000012">
    <property type="protein sequence ID" value="KAK8875698.1"/>
    <property type="molecule type" value="Genomic_DNA"/>
</dbReference>
<evidence type="ECO:0000256" key="1">
    <source>
        <dbReference type="SAM" id="Coils"/>
    </source>
</evidence>